<comment type="pathway">
    <text evidence="2 10">Protein modification; protein ubiquitination.</text>
</comment>
<dbReference type="GO" id="GO:0005737">
    <property type="term" value="C:cytoplasm"/>
    <property type="evidence" value="ECO:0007669"/>
    <property type="project" value="TreeGrafter"/>
</dbReference>
<dbReference type="SMART" id="SM00396">
    <property type="entry name" value="ZnF_UBR1"/>
    <property type="match status" value="1"/>
</dbReference>
<protein>
    <recommendedName>
        <fullName evidence="10">E3 ubiquitin-protein ligase</fullName>
        <ecNumber evidence="10">2.3.2.27</ecNumber>
    </recommendedName>
</protein>
<comment type="function">
    <text evidence="10">Ubiquitin ligase protein which is a component of the N-end rule pathway. Recognizes and binds to proteins bearing specific N-terminal residues that are destabilizing according to the N-end rule, leading to their ubiquitination and subsequent degradation.</text>
</comment>
<evidence type="ECO:0000259" key="11">
    <source>
        <dbReference type="PROSITE" id="PS51157"/>
    </source>
</evidence>
<dbReference type="Gene3D" id="1.10.10.2670">
    <property type="entry name" value="E3 ubiquitin-protein ligase"/>
    <property type="match status" value="1"/>
</dbReference>
<evidence type="ECO:0000256" key="5">
    <source>
        <dbReference type="ARBA" id="ARBA00022771"/>
    </source>
</evidence>
<evidence type="ECO:0000256" key="9">
    <source>
        <dbReference type="PROSITE-ProRule" id="PRU00508"/>
    </source>
</evidence>
<evidence type="ECO:0000256" key="4">
    <source>
        <dbReference type="ARBA" id="ARBA00022723"/>
    </source>
</evidence>
<dbReference type="PANTHER" id="PTHR21497:SF53">
    <property type="entry name" value="E3 UBIQUITIN-PROTEIN LIGASE PRT6"/>
    <property type="match status" value="1"/>
</dbReference>
<keyword evidence="3 10" id="KW-0808">Transferase</keyword>
<evidence type="ECO:0000256" key="8">
    <source>
        <dbReference type="ARBA" id="ARBA00046341"/>
    </source>
</evidence>
<accession>A0AAX6EY56</accession>
<feature type="domain" description="UBR-type" evidence="11">
    <location>
        <begin position="120"/>
        <end position="190"/>
    </location>
</feature>
<dbReference type="GO" id="GO:0000151">
    <property type="term" value="C:ubiquitin ligase complex"/>
    <property type="evidence" value="ECO:0007669"/>
    <property type="project" value="TreeGrafter"/>
</dbReference>
<comment type="caution">
    <text evidence="12">The sequence shown here is derived from an EMBL/GenBank/DDBJ whole genome shotgun (WGS) entry which is preliminary data.</text>
</comment>
<evidence type="ECO:0000256" key="10">
    <source>
        <dbReference type="RuleBase" id="RU366018"/>
    </source>
</evidence>
<evidence type="ECO:0000256" key="3">
    <source>
        <dbReference type="ARBA" id="ARBA00022679"/>
    </source>
</evidence>
<dbReference type="GO" id="GO:0061630">
    <property type="term" value="F:ubiquitin protein ligase activity"/>
    <property type="evidence" value="ECO:0007669"/>
    <property type="project" value="UniProtKB-UniRule"/>
</dbReference>
<dbReference type="InterPro" id="IPR003126">
    <property type="entry name" value="Znf_UBR"/>
</dbReference>
<keyword evidence="7 10" id="KW-0862">Zinc</keyword>
<organism evidence="12 13">
    <name type="scientific">Iris pallida</name>
    <name type="common">Sweet iris</name>
    <dbReference type="NCBI Taxonomy" id="29817"/>
    <lineage>
        <taxon>Eukaryota</taxon>
        <taxon>Viridiplantae</taxon>
        <taxon>Streptophyta</taxon>
        <taxon>Embryophyta</taxon>
        <taxon>Tracheophyta</taxon>
        <taxon>Spermatophyta</taxon>
        <taxon>Magnoliopsida</taxon>
        <taxon>Liliopsida</taxon>
        <taxon>Asparagales</taxon>
        <taxon>Iridaceae</taxon>
        <taxon>Iridoideae</taxon>
        <taxon>Irideae</taxon>
        <taxon>Iris</taxon>
    </lineage>
</organism>
<name>A0AAX6EY56_IRIPA</name>
<dbReference type="PANTHER" id="PTHR21497">
    <property type="entry name" value="UBIQUITIN LIGASE E3 ALPHA-RELATED"/>
    <property type="match status" value="1"/>
</dbReference>
<dbReference type="FunFam" id="2.10.110.30:FF:000002">
    <property type="entry name" value="Putative e3 ubiquitin-protein ligase ubr3"/>
    <property type="match status" value="1"/>
</dbReference>
<dbReference type="EC" id="2.3.2.27" evidence="10"/>
<dbReference type="Proteomes" id="UP001140949">
    <property type="component" value="Unassembled WGS sequence"/>
</dbReference>
<evidence type="ECO:0000256" key="2">
    <source>
        <dbReference type="ARBA" id="ARBA00004906"/>
    </source>
</evidence>
<keyword evidence="5 10" id="KW-0863">Zinc-finger</keyword>
<dbReference type="GO" id="GO:0071596">
    <property type="term" value="P:ubiquitin-dependent protein catabolic process via the N-end rule pathway"/>
    <property type="evidence" value="ECO:0007669"/>
    <property type="project" value="UniProtKB-UniRule"/>
</dbReference>
<reference evidence="12" key="1">
    <citation type="journal article" date="2023" name="GigaByte">
        <title>Genome assembly of the bearded iris, Iris pallida Lam.</title>
        <authorList>
            <person name="Bruccoleri R.E."/>
            <person name="Oakeley E.J."/>
            <person name="Faust A.M.E."/>
            <person name="Altorfer M."/>
            <person name="Dessus-Babus S."/>
            <person name="Burckhardt D."/>
            <person name="Oertli M."/>
            <person name="Naumann U."/>
            <person name="Petersen F."/>
            <person name="Wong J."/>
        </authorList>
    </citation>
    <scope>NUCLEOTIDE SEQUENCE</scope>
    <source>
        <strain evidence="12">GSM-AAB239-AS_SAM_17_03QT</strain>
    </source>
</reference>
<keyword evidence="13" id="KW-1185">Reference proteome</keyword>
<dbReference type="InterPro" id="IPR036390">
    <property type="entry name" value="WH_DNA-bd_sf"/>
</dbReference>
<proteinExistence type="inferred from homology"/>
<dbReference type="CDD" id="cd19673">
    <property type="entry name" value="UBR-box_UBR3"/>
    <property type="match status" value="1"/>
</dbReference>
<dbReference type="SUPFAM" id="SSF46785">
    <property type="entry name" value="Winged helix' DNA-binding domain"/>
    <property type="match status" value="1"/>
</dbReference>
<evidence type="ECO:0000256" key="7">
    <source>
        <dbReference type="ARBA" id="ARBA00022833"/>
    </source>
</evidence>
<dbReference type="Gene3D" id="2.10.110.30">
    <property type="match status" value="1"/>
</dbReference>
<gene>
    <name evidence="12" type="ORF">M6B38_163865</name>
</gene>
<dbReference type="InterPro" id="IPR039164">
    <property type="entry name" value="UBR1-like"/>
</dbReference>
<dbReference type="InterPro" id="IPR055194">
    <property type="entry name" value="UBR1-like_WH"/>
</dbReference>
<dbReference type="GO" id="GO:0016567">
    <property type="term" value="P:protein ubiquitination"/>
    <property type="evidence" value="ECO:0007669"/>
    <property type="project" value="UniProtKB-UniRule"/>
</dbReference>
<dbReference type="PROSITE" id="PS51157">
    <property type="entry name" value="ZF_UBR"/>
    <property type="match status" value="1"/>
</dbReference>
<dbReference type="Pfam" id="PF02207">
    <property type="entry name" value="zf-UBR"/>
    <property type="match status" value="1"/>
</dbReference>
<evidence type="ECO:0000256" key="6">
    <source>
        <dbReference type="ARBA" id="ARBA00022786"/>
    </source>
</evidence>
<dbReference type="EMBL" id="JANAVB010033217">
    <property type="protein sequence ID" value="KAJ6808974.1"/>
    <property type="molecule type" value="Genomic_DNA"/>
</dbReference>
<dbReference type="Pfam" id="PF22960">
    <property type="entry name" value="WHD_UBR1"/>
    <property type="match status" value="1"/>
</dbReference>
<dbReference type="Pfam" id="PF18995">
    <property type="entry name" value="PRT6_C"/>
    <property type="match status" value="1"/>
</dbReference>
<keyword evidence="4 10" id="KW-0479">Metal-binding</keyword>
<comment type="similarity">
    <text evidence="8 10">Belongs to the E3 ubiquitin-protein ligase UBR1-like family.</text>
</comment>
<comment type="catalytic activity">
    <reaction evidence="1 10">
        <text>S-ubiquitinyl-[E2 ubiquitin-conjugating enzyme]-L-cysteine + [acceptor protein]-L-lysine = [E2 ubiquitin-conjugating enzyme]-L-cysteine + N(6)-ubiquitinyl-[acceptor protein]-L-lysine.</text>
        <dbReference type="EC" id="2.3.2.27"/>
    </reaction>
</comment>
<dbReference type="GO" id="GO:0008270">
    <property type="term" value="F:zinc ion binding"/>
    <property type="evidence" value="ECO:0007669"/>
    <property type="project" value="UniProtKB-UniRule"/>
</dbReference>
<dbReference type="CDD" id="cd16482">
    <property type="entry name" value="RING-H2_UBR1-like"/>
    <property type="match status" value="1"/>
</dbReference>
<sequence>MAGMEIDSPPDSSPYERVVQRLVQHGIPLGQLDQSPWCLVVFMRENKLLITKLVSSILPTEQEVLKFRKLSMKESGGSSGSGKAEELYAESLLWIQWMMFQGDPQDFLKNMAQEFADKRAVCGFVWGRNDLAYRCRTCEHDPTCAICVPCFQNGNHEDHDYSIIYTGGGCCDCGDETAWKREGFCSKHKGTNQIKPLPEELANSVGPVLDALLACWMDKLVLVEQQKYAKVGERNAIEVANELSLAVVELLLSFCNCSESLLSFTGRRMLECSGLVNVIVRAERFLGKKVVKKIHELLLKLLGDTIFKYEFAKIFIEYYPITVKELTKESSDSILERYPLLSTFSVQIFTVPTLTPQLVREVNLLGVLLGCLMDLFFSCVAEDGRLQTRRCRTRSVGQGQTHLIPRLVHEVNLLGVLLGCLLDGPFFTCVAEDGCLQASKWANVYETTIRLVEDMRYVMSHSEVPIYIAYERPDIVRAWLRLLSLVQGMDPVKRATSLHIEEDYDKLYAPFVLGHCLGNIHTLLVGGAYSITSEEMDCSDRQGLFVNNDHSGVGRFPQESTSCSPSTSTRASDCSLQYSGDSGVGRFPQESTSCSPSTSTRASDCSLQYSGVNSDRANSPAFPPFAAWLIIECLKTIESWLGPDSGQRKLESTSSSNSNFWTLRKTLFRIKKNTISTKVRRTAISRTYINENQVHPPGEGREMLSSSSIHGAVPVLGHDDDPMDVCDMKNRYPVHSSRNSVSDNSLMEVDSDMDNEAFNMLKSAQWPDINYDVKSQEVSFHIPLHRLLSLLLRKALNICYGETGKWDKPNYISEFSSSRQHVFWGQVLKGLHPCGFSAYIMEHPLRLRVFCAQVLAGMWRKNGDAAILSSDGYRSVQWLEQALESDLFLLQCCASLAPAELFVESIQERFGLSSYTSLNLADHNEYESVLVQEMLTLIIQVVKERRFCGLSTSENLRRELVCRLAIGDATHSQLVKALPRDLSKSTQLRDILDVLAAYSKPSGVKQGKYSLRKEFWKELDLYHPRWNSRDLQVAVERYSNVCKVSALNIQLPRWTAVFDPLSSISRIATSKTVLQITRAVIFYAVFTKMPSISRASEGVLVTALHLLSLGLDICQSQLSCDGKFGVDLSGQADDSFPLLMYASEEFDGGVADEMFWKNQSLLSLLVSLLRKYREDNDYSNAETGQFSIISLAENILKKFADLSPNCMNILKRLAPDLVCRTLHHFPEPAMQSSAFTSDMEKRKAKARKHQADIMNKMRAEQAKFLLSLKSEANDEIDSTESNTEPSILEVDHVDEESAPVCSLCRGPDTKSPLCFFVLLQKSRLTHIIERGPVSWKDVHQSKKETCSISTEEVSNLCGAGTSTPVKSGEDAGIARAVGTEPAVADAVQDSFNKWLPEISNAELPSVSYSSTTTSLLSLEMLEDDVYQSVLGEIHDSQSHSDDSVGELSCFTARIADSLRKSRDGTSNNSSRACGFSPRDCDGIHISSCGHAVHKECHDRYLISLKQRRHRRHGFEGAHVVDPDLGELLCPVCRRFANSILPAFTVSSKALRKTLSSPEGSTLSSFTPSDRDDDKLRLPLALSLLRTTSKMVCNSRFTDVLGGKQNVTLEPALEPALHKLCLLYCSHSYNNLSSSGRLSPSLVLWDTLRYSLVSAEIAARGRVKTCSVGSVSLDTLYGELHSSSGFILSLLLSVAQTARSSSHHDVLLRFKGIQLLAGSICSGVSRDNCFSYSDKQQVTLSSILQHVDKGEAFPDIQFCKQAADPILAHDPFSSLVSVLFCLPFRFISSNEFFVPLVHLFYVVCVTQALITCNAGQYFDDSCFSGCVLNDICKTMAKFELVRKYFVSNYIDFSCNPEDTIRRITFPYLRRCGLLWKLLQSLMRAPLYDGSHIREGPTPLTNYSSLDSSDCLKLELNGVRELEDMFQIHSLDSVLKDKLVPHLALKWCEHFCEDFRVRNCGLALFSIPAVPFKLIQLPRLYQDILQRYVKLKCSYCKSVPEEPALCLLCGSLCCPGWKSCCRTSQCLNHASVCGAGIGVFLLVRRTTILLHRSLRQAFWPSPYLDAFGEEDNDVSRGRPLYLSEERYASLTYLVASHGLDRTSEVLRQTTIGLNGSD</sequence>
<evidence type="ECO:0000256" key="1">
    <source>
        <dbReference type="ARBA" id="ARBA00000900"/>
    </source>
</evidence>
<evidence type="ECO:0000313" key="13">
    <source>
        <dbReference type="Proteomes" id="UP001140949"/>
    </source>
</evidence>
<feature type="zinc finger region" description="UBR-type" evidence="9">
    <location>
        <begin position="120"/>
        <end position="190"/>
    </location>
</feature>
<dbReference type="InterPro" id="IPR042065">
    <property type="entry name" value="E3_ELL-like"/>
</dbReference>
<dbReference type="InterPro" id="IPR044046">
    <property type="entry name" value="E3_ligase_UBR-like_C"/>
</dbReference>
<evidence type="ECO:0000313" key="12">
    <source>
        <dbReference type="EMBL" id="KAJ6808974.1"/>
    </source>
</evidence>
<keyword evidence="6 10" id="KW-0833">Ubl conjugation pathway</keyword>
<reference evidence="12" key="2">
    <citation type="submission" date="2023-04" db="EMBL/GenBank/DDBJ databases">
        <authorList>
            <person name="Bruccoleri R.E."/>
            <person name="Oakeley E.J."/>
            <person name="Faust A.-M."/>
            <person name="Dessus-Babus S."/>
            <person name="Altorfer M."/>
            <person name="Burckhardt D."/>
            <person name="Oertli M."/>
            <person name="Naumann U."/>
            <person name="Petersen F."/>
            <person name="Wong J."/>
        </authorList>
    </citation>
    <scope>NUCLEOTIDE SEQUENCE</scope>
    <source>
        <strain evidence="12">GSM-AAB239-AS_SAM_17_03QT</strain>
        <tissue evidence="12">Leaf</tissue>
    </source>
</reference>